<feature type="transmembrane region" description="Helical" evidence="6">
    <location>
        <begin position="356"/>
        <end position="377"/>
    </location>
</feature>
<evidence type="ECO:0000256" key="7">
    <source>
        <dbReference type="SAM" id="SignalP"/>
    </source>
</evidence>
<name>R9AI42_WALI9</name>
<evidence type="ECO:0000313" key="9">
    <source>
        <dbReference type="Proteomes" id="UP000014064"/>
    </source>
</evidence>
<dbReference type="RefSeq" id="XP_009267049.1">
    <property type="nucleotide sequence ID" value="XM_009268774.1"/>
</dbReference>
<evidence type="ECO:0000256" key="6">
    <source>
        <dbReference type="SAM" id="Phobius"/>
    </source>
</evidence>
<dbReference type="GeneID" id="20376510"/>
<dbReference type="GO" id="GO:0005886">
    <property type="term" value="C:plasma membrane"/>
    <property type="evidence" value="ECO:0007669"/>
    <property type="project" value="TreeGrafter"/>
</dbReference>
<proteinExistence type="predicted"/>
<organism evidence="8 9">
    <name type="scientific">Wallemia ichthyophaga (strain EXF-994 / CBS 113033)</name>
    <dbReference type="NCBI Taxonomy" id="1299270"/>
    <lineage>
        <taxon>Eukaryota</taxon>
        <taxon>Fungi</taxon>
        <taxon>Dikarya</taxon>
        <taxon>Basidiomycota</taxon>
        <taxon>Wallemiomycotina</taxon>
        <taxon>Wallemiomycetes</taxon>
        <taxon>Wallemiales</taxon>
        <taxon>Wallemiaceae</taxon>
        <taxon>Wallemia</taxon>
    </lineage>
</organism>
<dbReference type="Proteomes" id="UP000014064">
    <property type="component" value="Unassembled WGS sequence"/>
</dbReference>
<feature type="region of interest" description="Disordered" evidence="5">
    <location>
        <begin position="61"/>
        <end position="89"/>
    </location>
</feature>
<keyword evidence="7" id="KW-0732">Signal</keyword>
<dbReference type="HOGENOM" id="CLU_027089_5_0_1"/>
<dbReference type="STRING" id="1299270.R9AI42"/>
<gene>
    <name evidence="8" type="ORF">J056_003558</name>
</gene>
<evidence type="ECO:0000256" key="4">
    <source>
        <dbReference type="ARBA" id="ARBA00023136"/>
    </source>
</evidence>
<dbReference type="OMA" id="VHGGHTH"/>
<keyword evidence="9" id="KW-1185">Reference proteome</keyword>
<keyword evidence="2 6" id="KW-0812">Transmembrane</keyword>
<feature type="transmembrane region" description="Helical" evidence="6">
    <location>
        <begin position="186"/>
        <end position="211"/>
    </location>
</feature>
<dbReference type="Pfam" id="PF02535">
    <property type="entry name" value="Zip"/>
    <property type="match status" value="1"/>
</dbReference>
<comment type="subcellular location">
    <subcellularLocation>
        <location evidence="1">Membrane</location>
        <topology evidence="1">Multi-pass membrane protein</topology>
    </subcellularLocation>
</comment>
<dbReference type="EMBL" id="KE007228">
    <property type="protein sequence ID" value="EOR01882.1"/>
    <property type="molecule type" value="Genomic_DNA"/>
</dbReference>
<evidence type="ECO:0000256" key="5">
    <source>
        <dbReference type="SAM" id="MobiDB-lite"/>
    </source>
</evidence>
<dbReference type="OrthoDB" id="448280at2759"/>
<dbReference type="GO" id="GO:0005385">
    <property type="term" value="F:zinc ion transmembrane transporter activity"/>
    <property type="evidence" value="ECO:0007669"/>
    <property type="project" value="TreeGrafter"/>
</dbReference>
<feature type="signal peptide" evidence="7">
    <location>
        <begin position="1"/>
        <end position="16"/>
    </location>
</feature>
<dbReference type="eggNOG" id="KOG1558">
    <property type="taxonomic scope" value="Eukaryota"/>
</dbReference>
<evidence type="ECO:0000256" key="3">
    <source>
        <dbReference type="ARBA" id="ARBA00022989"/>
    </source>
</evidence>
<dbReference type="PANTHER" id="PTHR11040:SF44">
    <property type="entry name" value="PROTEIN ZNTC-RELATED"/>
    <property type="match status" value="1"/>
</dbReference>
<accession>R9AI42</accession>
<sequence>MRYIFSLLAAAGAASAAIVNGNETSGPRGQGNCSLSNGTFTCSSGAECTFDTSISAFRCEGDSGSPTGGITDGSDSDTGGKEMQGPPGRSCHQHEMHWHCDDGSFCEFDNGVWLCETNSSEGGTCVVHGGHTHGDCSDQCGSIDIGEYDQPLHIGAIFILLVSSALGVGLPIAFSGFKMRSFFSWGLFVVKHFGTGVILCTALIHLLFHAFVMFNNDCIGELAYGPAAAAIALAAVYVVFLFDYIGMRFFARKTRQLAEATRTENRSNDGKDDISDVDSAQISPEIAMSQLKWEVSLLEIGIVFHSVMIGVSLGATGGDQFVPFLIAIVFHQLFEGLALGSRVCFLIFKTWHKMKVFIMAVCFSLITPIGIAIGIGVHESYSPNSKSALLALGILNGLSAGVLIYAALVELIANDWFKSPEMRSSGVFKTCLGITMLLLGSLLMAVLGKWA</sequence>
<feature type="transmembrane region" description="Helical" evidence="6">
    <location>
        <begin position="223"/>
        <end position="245"/>
    </location>
</feature>
<dbReference type="AlphaFoldDB" id="R9AI42"/>
<evidence type="ECO:0000256" key="2">
    <source>
        <dbReference type="ARBA" id="ARBA00022692"/>
    </source>
</evidence>
<dbReference type="KEGG" id="wic:J056_003558"/>
<evidence type="ECO:0000313" key="8">
    <source>
        <dbReference type="EMBL" id="EOR01882.1"/>
    </source>
</evidence>
<keyword evidence="3 6" id="KW-1133">Transmembrane helix</keyword>
<feature type="transmembrane region" description="Helical" evidence="6">
    <location>
        <begin position="389"/>
        <end position="414"/>
    </location>
</feature>
<feature type="transmembrane region" description="Helical" evidence="6">
    <location>
        <begin position="426"/>
        <end position="447"/>
    </location>
</feature>
<feature type="transmembrane region" description="Helical" evidence="6">
    <location>
        <begin position="295"/>
        <end position="315"/>
    </location>
</feature>
<dbReference type="PANTHER" id="PTHR11040">
    <property type="entry name" value="ZINC/IRON TRANSPORTER"/>
    <property type="match status" value="1"/>
</dbReference>
<reference evidence="9" key="1">
    <citation type="journal article" date="2013" name="BMC Genomics">
        <title>Genome and transcriptome sequencing of the halophilic fungus Wallemia ichthyophaga: haloadaptations present and absent.</title>
        <authorList>
            <person name="Zajc J."/>
            <person name="Liu Y."/>
            <person name="Dai W."/>
            <person name="Yang Z."/>
            <person name="Hu J."/>
            <person name="Gostincar C."/>
            <person name="Gunde-Cimerman N."/>
        </authorList>
    </citation>
    <scope>NUCLEOTIDE SEQUENCE [LARGE SCALE GENOMIC DNA]</scope>
    <source>
        <strain evidence="9">EXF-994 / CBS 113033</strain>
    </source>
</reference>
<keyword evidence="4 6" id="KW-0472">Membrane</keyword>
<protein>
    <submittedName>
        <fullName evidence="8">Zinc transporter 3</fullName>
    </submittedName>
</protein>
<dbReference type="InterPro" id="IPR003689">
    <property type="entry name" value="ZIP"/>
</dbReference>
<evidence type="ECO:0000256" key="1">
    <source>
        <dbReference type="ARBA" id="ARBA00004141"/>
    </source>
</evidence>
<feature type="transmembrane region" description="Helical" evidence="6">
    <location>
        <begin position="152"/>
        <end position="174"/>
    </location>
</feature>
<feature type="transmembrane region" description="Helical" evidence="6">
    <location>
        <begin position="321"/>
        <end position="344"/>
    </location>
</feature>
<feature type="chain" id="PRO_5004470509" evidence="7">
    <location>
        <begin position="17"/>
        <end position="451"/>
    </location>
</feature>